<dbReference type="SMR" id="A0A0K0Y6Y3"/>
<proteinExistence type="predicted"/>
<dbReference type="PROSITE" id="PS51354">
    <property type="entry name" value="GLUTAREDOXIN_2"/>
    <property type="match status" value="1"/>
</dbReference>
<dbReference type="Proteomes" id="UP000067444">
    <property type="component" value="Chromosome"/>
</dbReference>
<gene>
    <name evidence="1" type="ORF">OSB_21700</name>
</gene>
<dbReference type="EMBL" id="CP012160">
    <property type="protein sequence ID" value="AKS46709.1"/>
    <property type="molecule type" value="Genomic_DNA"/>
</dbReference>
<protein>
    <submittedName>
        <fullName evidence="1">Glutaredoxin 2</fullName>
    </submittedName>
</protein>
<name>A0A0K0Y6Y3_9RHOB</name>
<evidence type="ECO:0000313" key="1">
    <source>
        <dbReference type="EMBL" id="AKS46709.1"/>
    </source>
</evidence>
<dbReference type="RefSeq" id="WP_049834993.1">
    <property type="nucleotide sequence ID" value="NZ_CP012160.1"/>
</dbReference>
<keyword evidence="2" id="KW-1185">Reference proteome</keyword>
<evidence type="ECO:0000313" key="2">
    <source>
        <dbReference type="Proteomes" id="UP000067444"/>
    </source>
</evidence>
<organism evidence="1 2">
    <name type="scientific">Octadecabacter temperatus</name>
    <dbReference type="NCBI Taxonomy" id="1458307"/>
    <lineage>
        <taxon>Bacteria</taxon>
        <taxon>Pseudomonadati</taxon>
        <taxon>Pseudomonadota</taxon>
        <taxon>Alphaproteobacteria</taxon>
        <taxon>Rhodobacterales</taxon>
        <taxon>Roseobacteraceae</taxon>
        <taxon>Octadecabacter</taxon>
    </lineage>
</organism>
<dbReference type="PROSITE" id="PS50404">
    <property type="entry name" value="GST_NTER"/>
    <property type="match status" value="1"/>
</dbReference>
<accession>A0A0K0Y6Y3</accession>
<dbReference type="AlphaFoldDB" id="A0A0K0Y6Y3"/>
<dbReference type="OrthoDB" id="9814618at2"/>
<reference evidence="1 2" key="1">
    <citation type="journal article" date="2015" name="Genome Announc.">
        <title>Closed Genome Sequence of Octadecabacter temperatus SB1, the First Mesophilic Species of the Genus Octadecabacter.</title>
        <authorList>
            <person name="Voget S."/>
            <person name="Billerbeck S."/>
            <person name="Simon M."/>
            <person name="Daniel R."/>
        </authorList>
    </citation>
    <scope>NUCLEOTIDE SEQUENCE [LARGE SCALE GENOMIC DNA]</scope>
    <source>
        <strain evidence="1 2">SB1</strain>
    </source>
</reference>
<dbReference type="Gene3D" id="3.40.30.10">
    <property type="entry name" value="Glutaredoxin"/>
    <property type="match status" value="1"/>
</dbReference>
<dbReference type="Pfam" id="PF13417">
    <property type="entry name" value="GST_N_3"/>
    <property type="match status" value="1"/>
</dbReference>
<sequence length="180" mass="20768">MNDAMIDQLANLFRFTAKNHHEAFIETDGEDADWAIWYAEKMHNRIVGQFEFTVSKAELVDCLLKADLEHRARASDKDWPEFYAQMLLEHLAPTSVGTDKLSLYYFDSCPFCKMVLAVIDDLDVDIELRNIFDDTQHRDDLVSARGRATVPVLLIEGADKTSRWMPESRDISRYLQTTFG</sequence>
<dbReference type="KEGG" id="otm:OSB_21700"/>
<dbReference type="InterPro" id="IPR036249">
    <property type="entry name" value="Thioredoxin-like_sf"/>
</dbReference>
<dbReference type="InterPro" id="IPR004045">
    <property type="entry name" value="Glutathione_S-Trfase_N"/>
</dbReference>
<dbReference type="SUPFAM" id="SSF52833">
    <property type="entry name" value="Thioredoxin-like"/>
    <property type="match status" value="1"/>
</dbReference>
<dbReference type="STRING" id="1458307.OSB_21700"/>